<evidence type="ECO:0000256" key="5">
    <source>
        <dbReference type="ARBA" id="ARBA00022729"/>
    </source>
</evidence>
<dbReference type="Gene3D" id="2.170.130.10">
    <property type="entry name" value="TonB-dependent receptor, plug domain"/>
    <property type="match status" value="1"/>
</dbReference>
<dbReference type="Pfam" id="PF00593">
    <property type="entry name" value="TonB_dep_Rec_b-barrel"/>
    <property type="match status" value="1"/>
</dbReference>
<keyword evidence="4 10" id="KW-0812">Transmembrane</keyword>
<evidence type="ECO:0000256" key="8">
    <source>
        <dbReference type="ARBA" id="ARBA00023170"/>
    </source>
</evidence>
<evidence type="ECO:0000256" key="7">
    <source>
        <dbReference type="ARBA" id="ARBA00023136"/>
    </source>
</evidence>
<keyword evidence="9 10" id="KW-0998">Cell outer membrane</keyword>
<dbReference type="SUPFAM" id="SSF56935">
    <property type="entry name" value="Porins"/>
    <property type="match status" value="1"/>
</dbReference>
<keyword evidence="7 10" id="KW-0472">Membrane</keyword>
<dbReference type="InterPro" id="IPR000531">
    <property type="entry name" value="Beta-barrel_TonB"/>
</dbReference>
<sequence>MTFLHYQKSKVIFTLLLSCISIFTVAQNRKIVVRGRVKDADNQEDVIGASIYDINTKKGTTSNVDGVFTLNLIDGYHELKVKCTGFKEHSLFINVERDTVIDLLLEKSVTELDVIEVKANINDKITDVPQMSKVEIPIEQLDNLPLFLGEKDVIKAFQLMPGVQKNGDGNGDFFVRGGSGDQNLMLLDGVTIYNGQHLGGLFSVFSGDILETAAVYKGGFPAKYGGRLSSVLAMKTRDGDYENIHGKFHLGVLSSSVLVELPLKKEKLSLIFSARRSFTDFLFKFLSTENTKSKLLFYDSNLKLTYKLNNKNSFSFSTFLGKDIYSQTTLLESIPKKINENTINEMNWRNYTNNLRWKHFFSNHLIGKTSLIYNKYKFQSEYKNQLTNATSNQKTEFNFISSIEDLGIKYELDFNLNSEHSFTLGTTVTYHKFTPKNINHFQQVNSDTFQDEVRTEINTEEYSFYLQHLWIPNDKWRFQYGVRWSVYNNKVTYNDLEPRLNIAYKLTENLTLKSAYSRMNQYIIRLQGAEIGEDMQSSLYAPVNDKILPQRSDQISLGIAKDFSKSKGITLSVEGYYKKLDDITLLKEGEPILDFDFNSLKTTYNEKKWDEMITSGKGTAYGAEFLLQKKTGKFSGWLGYTLSWAKLDFDNLNNGKSFYAPWDRRHNFTLTTIYQPQKKVTLSSVFTYTTGAVYTMPIGKVNINGFYGNGNDVDILGNRSNFRGDAYHRLDLSAQFHKFKKGNQKRTWSFGVYNTYARNNAFTYTLTVNQENKAEVTKTGLFTILPYVAYSFEF</sequence>
<keyword evidence="15" id="KW-1185">Reference proteome</keyword>
<dbReference type="Pfam" id="PF13715">
    <property type="entry name" value="CarbopepD_reg_2"/>
    <property type="match status" value="1"/>
</dbReference>
<organism evidence="14 15">
    <name type="scientific">Flammeovirga kamogawensis</name>
    <dbReference type="NCBI Taxonomy" id="373891"/>
    <lineage>
        <taxon>Bacteria</taxon>
        <taxon>Pseudomonadati</taxon>
        <taxon>Bacteroidota</taxon>
        <taxon>Cytophagia</taxon>
        <taxon>Cytophagales</taxon>
        <taxon>Flammeovirgaceae</taxon>
        <taxon>Flammeovirga</taxon>
    </lineage>
</organism>
<dbReference type="Gene3D" id="2.40.170.20">
    <property type="entry name" value="TonB-dependent receptor, beta-barrel domain"/>
    <property type="match status" value="1"/>
</dbReference>
<comment type="subcellular location">
    <subcellularLocation>
        <location evidence="1 10">Cell outer membrane</location>
        <topology evidence="1 10">Multi-pass membrane protein</topology>
    </subcellularLocation>
</comment>
<evidence type="ECO:0000256" key="4">
    <source>
        <dbReference type="ARBA" id="ARBA00022692"/>
    </source>
</evidence>
<accession>A0ABX8H1K1</accession>
<dbReference type="SUPFAM" id="SSF49464">
    <property type="entry name" value="Carboxypeptidase regulatory domain-like"/>
    <property type="match status" value="1"/>
</dbReference>
<dbReference type="PANTHER" id="PTHR30069">
    <property type="entry name" value="TONB-DEPENDENT OUTER MEMBRANE RECEPTOR"/>
    <property type="match status" value="1"/>
</dbReference>
<proteinExistence type="inferred from homology"/>
<keyword evidence="6 11" id="KW-0798">TonB box</keyword>
<comment type="similarity">
    <text evidence="10 11">Belongs to the TonB-dependent receptor family.</text>
</comment>
<evidence type="ECO:0000256" key="9">
    <source>
        <dbReference type="ARBA" id="ARBA00023237"/>
    </source>
</evidence>
<evidence type="ECO:0000256" key="3">
    <source>
        <dbReference type="ARBA" id="ARBA00022452"/>
    </source>
</evidence>
<evidence type="ECO:0000259" key="12">
    <source>
        <dbReference type="Pfam" id="PF00593"/>
    </source>
</evidence>
<evidence type="ECO:0000256" key="1">
    <source>
        <dbReference type="ARBA" id="ARBA00004571"/>
    </source>
</evidence>
<dbReference type="Gene3D" id="2.60.40.1120">
    <property type="entry name" value="Carboxypeptidase-like, regulatory domain"/>
    <property type="match status" value="1"/>
</dbReference>
<keyword evidence="3 10" id="KW-1134">Transmembrane beta strand</keyword>
<evidence type="ECO:0000256" key="10">
    <source>
        <dbReference type="PROSITE-ProRule" id="PRU01360"/>
    </source>
</evidence>
<dbReference type="PROSITE" id="PS52016">
    <property type="entry name" value="TONB_DEPENDENT_REC_3"/>
    <property type="match status" value="1"/>
</dbReference>
<evidence type="ECO:0000256" key="6">
    <source>
        <dbReference type="ARBA" id="ARBA00023077"/>
    </source>
</evidence>
<gene>
    <name evidence="14" type="ORF">KM029_22125</name>
</gene>
<dbReference type="EMBL" id="CP076129">
    <property type="protein sequence ID" value="QWG09306.1"/>
    <property type="molecule type" value="Genomic_DNA"/>
</dbReference>
<evidence type="ECO:0000313" key="14">
    <source>
        <dbReference type="EMBL" id="QWG09306.1"/>
    </source>
</evidence>
<dbReference type="Proteomes" id="UP000682802">
    <property type="component" value="Chromosome 2"/>
</dbReference>
<reference evidence="14 15" key="1">
    <citation type="submission" date="2021-05" db="EMBL/GenBank/DDBJ databases">
        <title>Comparative genomic studies on the polysaccharide-degrading batcterial strains of the Flammeovirga genus.</title>
        <authorList>
            <person name="Zewei F."/>
            <person name="Zheng Z."/>
            <person name="Yu L."/>
            <person name="Ruyue G."/>
            <person name="Yanhong M."/>
            <person name="Yuanyuan C."/>
            <person name="Jingyan G."/>
            <person name="Wenjun H."/>
        </authorList>
    </citation>
    <scope>NUCLEOTIDE SEQUENCE [LARGE SCALE GENOMIC DNA]</scope>
    <source>
        <strain evidence="14 15">YS10</strain>
    </source>
</reference>
<evidence type="ECO:0000313" key="15">
    <source>
        <dbReference type="Proteomes" id="UP000682802"/>
    </source>
</evidence>
<dbReference type="InterPro" id="IPR008969">
    <property type="entry name" value="CarboxyPept-like_regulatory"/>
</dbReference>
<dbReference type="InterPro" id="IPR012910">
    <property type="entry name" value="Plug_dom"/>
</dbReference>
<feature type="domain" description="TonB-dependent receptor-like beta-barrel" evidence="12">
    <location>
        <begin position="310"/>
        <end position="754"/>
    </location>
</feature>
<name>A0ABX8H1K1_9BACT</name>
<keyword evidence="5" id="KW-0732">Signal</keyword>
<feature type="domain" description="TonB-dependent receptor plug" evidence="13">
    <location>
        <begin position="149"/>
        <end position="227"/>
    </location>
</feature>
<protein>
    <submittedName>
        <fullName evidence="14">TonB-dependent receptor</fullName>
    </submittedName>
</protein>
<evidence type="ECO:0000256" key="11">
    <source>
        <dbReference type="RuleBase" id="RU003357"/>
    </source>
</evidence>
<dbReference type="Pfam" id="PF07715">
    <property type="entry name" value="Plug"/>
    <property type="match status" value="1"/>
</dbReference>
<dbReference type="InterPro" id="IPR036942">
    <property type="entry name" value="Beta-barrel_TonB_sf"/>
</dbReference>
<keyword evidence="2 10" id="KW-0813">Transport</keyword>
<dbReference type="RefSeq" id="WP_144075985.1">
    <property type="nucleotide sequence ID" value="NZ_CP076129.1"/>
</dbReference>
<evidence type="ECO:0000256" key="2">
    <source>
        <dbReference type="ARBA" id="ARBA00022448"/>
    </source>
</evidence>
<keyword evidence="8 14" id="KW-0675">Receptor</keyword>
<dbReference type="InterPro" id="IPR039426">
    <property type="entry name" value="TonB-dep_rcpt-like"/>
</dbReference>
<evidence type="ECO:0000259" key="13">
    <source>
        <dbReference type="Pfam" id="PF07715"/>
    </source>
</evidence>
<dbReference type="PANTHER" id="PTHR30069:SF29">
    <property type="entry name" value="HEMOGLOBIN AND HEMOGLOBIN-HAPTOGLOBIN-BINDING PROTEIN 1-RELATED"/>
    <property type="match status" value="1"/>
</dbReference>
<dbReference type="InterPro" id="IPR037066">
    <property type="entry name" value="Plug_dom_sf"/>
</dbReference>